<sequence length="59" mass="6866">MESLAEERASWNEEYWQNAWDQGSLVVISLFISMVLFLILFAVMFGVLPPLEKVKCEEQ</sequence>
<dbReference type="AlphaFoldDB" id="A0A8J6DIM7"/>
<keyword evidence="1" id="KW-0472">Membrane</keyword>
<comment type="caution">
    <text evidence="2">The sequence shown here is derived from an EMBL/GenBank/DDBJ whole genome shotgun (WGS) entry which is preliminary data.</text>
</comment>
<name>A0A8J6DIM7_GALPY</name>
<feature type="transmembrane region" description="Helical" evidence="1">
    <location>
        <begin position="25"/>
        <end position="48"/>
    </location>
</feature>
<evidence type="ECO:0000256" key="1">
    <source>
        <dbReference type="SAM" id="Phobius"/>
    </source>
</evidence>
<accession>A0A8J6DIM7</accession>
<protein>
    <submittedName>
        <fullName evidence="2">Small integral membrane protein 6</fullName>
    </submittedName>
</protein>
<evidence type="ECO:0000313" key="2">
    <source>
        <dbReference type="EMBL" id="KAG8509601.1"/>
    </source>
</evidence>
<keyword evidence="1" id="KW-0812">Transmembrane</keyword>
<organism evidence="2 3">
    <name type="scientific">Galemys pyrenaicus</name>
    <name type="common">Iberian desman</name>
    <name type="synonym">Pyrenean desman</name>
    <dbReference type="NCBI Taxonomy" id="202257"/>
    <lineage>
        <taxon>Eukaryota</taxon>
        <taxon>Metazoa</taxon>
        <taxon>Chordata</taxon>
        <taxon>Craniata</taxon>
        <taxon>Vertebrata</taxon>
        <taxon>Euteleostomi</taxon>
        <taxon>Mammalia</taxon>
        <taxon>Eutheria</taxon>
        <taxon>Laurasiatheria</taxon>
        <taxon>Eulipotyphla</taxon>
        <taxon>Talpidae</taxon>
        <taxon>Galemys</taxon>
    </lineage>
</organism>
<keyword evidence="1" id="KW-1133">Transmembrane helix</keyword>
<dbReference type="OrthoDB" id="9618375at2759"/>
<dbReference type="Proteomes" id="UP000700334">
    <property type="component" value="Unassembled WGS sequence"/>
</dbReference>
<reference evidence="2" key="1">
    <citation type="journal article" date="2021" name="Evol. Appl.">
        <title>The genome of the Pyrenean desman and the effects of bottlenecks and inbreeding on the genomic landscape of an endangered species.</title>
        <authorList>
            <person name="Escoda L."/>
            <person name="Castresana J."/>
        </authorList>
    </citation>
    <scope>NUCLEOTIDE SEQUENCE</scope>
    <source>
        <strain evidence="2">IBE-C5619</strain>
    </source>
</reference>
<evidence type="ECO:0000313" key="3">
    <source>
        <dbReference type="Proteomes" id="UP000700334"/>
    </source>
</evidence>
<dbReference type="EMBL" id="JAGFMF010011935">
    <property type="protein sequence ID" value="KAG8509601.1"/>
    <property type="molecule type" value="Genomic_DNA"/>
</dbReference>
<gene>
    <name evidence="2" type="ORF">J0S82_014793</name>
</gene>
<proteinExistence type="predicted"/>
<keyword evidence="3" id="KW-1185">Reference proteome</keyword>